<dbReference type="Proteomes" id="UP000886595">
    <property type="component" value="Unassembled WGS sequence"/>
</dbReference>
<dbReference type="EMBL" id="JAAMPC010000007">
    <property type="protein sequence ID" value="KAG2303771.1"/>
    <property type="molecule type" value="Genomic_DNA"/>
</dbReference>
<gene>
    <name evidence="1" type="ORF">Bca52824_032422</name>
</gene>
<keyword evidence="2" id="KW-1185">Reference proteome</keyword>
<dbReference type="AlphaFoldDB" id="A0A8X7V8M9"/>
<name>A0A8X7V8M9_BRACI</name>
<accession>A0A8X7V8M9</accession>
<sequence length="97" mass="11076">MSSDYFERVSVHRFISNHGASSFTWAGTRKRNENDAASTLTYNQPGSVSMSFAKTIFGLTINENQPSFLKQKVSPDSSDMFLFHGATRNQKKIWWIH</sequence>
<evidence type="ECO:0000313" key="2">
    <source>
        <dbReference type="Proteomes" id="UP000886595"/>
    </source>
</evidence>
<comment type="caution">
    <text evidence="1">The sequence shown here is derived from an EMBL/GenBank/DDBJ whole genome shotgun (WGS) entry which is preliminary data.</text>
</comment>
<protein>
    <submittedName>
        <fullName evidence="1">Uncharacterized protein</fullName>
    </submittedName>
</protein>
<evidence type="ECO:0000313" key="1">
    <source>
        <dbReference type="EMBL" id="KAG2303771.1"/>
    </source>
</evidence>
<reference evidence="1 2" key="1">
    <citation type="submission" date="2020-02" db="EMBL/GenBank/DDBJ databases">
        <authorList>
            <person name="Ma Q."/>
            <person name="Huang Y."/>
            <person name="Song X."/>
            <person name="Pei D."/>
        </authorList>
    </citation>
    <scope>NUCLEOTIDE SEQUENCE [LARGE SCALE GENOMIC DNA]</scope>
    <source>
        <strain evidence="1">Sxm20200214</strain>
        <tissue evidence="1">Leaf</tissue>
    </source>
</reference>
<proteinExistence type="predicted"/>
<organism evidence="1 2">
    <name type="scientific">Brassica carinata</name>
    <name type="common">Ethiopian mustard</name>
    <name type="synonym">Abyssinian cabbage</name>
    <dbReference type="NCBI Taxonomy" id="52824"/>
    <lineage>
        <taxon>Eukaryota</taxon>
        <taxon>Viridiplantae</taxon>
        <taxon>Streptophyta</taxon>
        <taxon>Embryophyta</taxon>
        <taxon>Tracheophyta</taxon>
        <taxon>Spermatophyta</taxon>
        <taxon>Magnoliopsida</taxon>
        <taxon>eudicotyledons</taxon>
        <taxon>Gunneridae</taxon>
        <taxon>Pentapetalae</taxon>
        <taxon>rosids</taxon>
        <taxon>malvids</taxon>
        <taxon>Brassicales</taxon>
        <taxon>Brassicaceae</taxon>
        <taxon>Brassiceae</taxon>
        <taxon>Brassica</taxon>
    </lineage>
</organism>